<dbReference type="Pfam" id="PF21394">
    <property type="entry name" value="Beta-ketacyl_N"/>
    <property type="match status" value="1"/>
</dbReference>
<dbReference type="InterPro" id="IPR016035">
    <property type="entry name" value="Acyl_Trfase/lysoPLipase"/>
</dbReference>
<feature type="domain" description="PKS/mFAS DH" evidence="8">
    <location>
        <begin position="1353"/>
        <end position="1627"/>
    </location>
</feature>
<reference evidence="9" key="1">
    <citation type="submission" date="2021-04" db="EMBL/GenBank/DDBJ databases">
        <title>Biosynthetic gene clusters of Dactylosporangioum roseum.</title>
        <authorList>
            <person name="Hartkoorn R.C."/>
            <person name="Beaudoing E."/>
            <person name="Hot D."/>
            <person name="Moureu S."/>
        </authorList>
    </citation>
    <scope>NUCLEOTIDE SEQUENCE</scope>
    <source>
        <strain evidence="9">NRRL B-16295</strain>
    </source>
</reference>
<dbReference type="InterPro" id="IPR042104">
    <property type="entry name" value="PKS_dehydratase_sf"/>
</dbReference>
<evidence type="ECO:0000259" key="8">
    <source>
        <dbReference type="PROSITE" id="PS52019"/>
    </source>
</evidence>
<dbReference type="SUPFAM" id="SSF55048">
    <property type="entry name" value="Probable ACP-binding domain of malonyl-CoA ACP transacylase"/>
    <property type="match status" value="1"/>
</dbReference>
<dbReference type="Gene3D" id="3.10.129.110">
    <property type="entry name" value="Polyketide synthase dehydratase"/>
    <property type="match status" value="1"/>
</dbReference>
<dbReference type="CDD" id="cd08953">
    <property type="entry name" value="KR_2_SDR_x"/>
    <property type="match status" value="1"/>
</dbReference>
<evidence type="ECO:0000256" key="5">
    <source>
        <dbReference type="SAM" id="MobiDB-lite"/>
    </source>
</evidence>
<dbReference type="InterPro" id="IPR049900">
    <property type="entry name" value="PKS_mFAS_DH"/>
</dbReference>
<dbReference type="SMART" id="SM00827">
    <property type="entry name" value="PKS_AT"/>
    <property type="match status" value="1"/>
</dbReference>
<dbReference type="PROSITE" id="PS00606">
    <property type="entry name" value="KS3_1"/>
    <property type="match status" value="1"/>
</dbReference>
<feature type="region of interest" description="N-terminal hotdog fold" evidence="4">
    <location>
        <begin position="1353"/>
        <end position="1477"/>
    </location>
</feature>
<dbReference type="InterPro" id="IPR001227">
    <property type="entry name" value="Ac_transferase_dom_sf"/>
</dbReference>
<feature type="compositionally biased region" description="Pro residues" evidence="5">
    <location>
        <begin position="1687"/>
        <end position="1697"/>
    </location>
</feature>
<dbReference type="InterPro" id="IPR009081">
    <property type="entry name" value="PP-bd_ACP"/>
</dbReference>
<evidence type="ECO:0000256" key="1">
    <source>
        <dbReference type="ARBA" id="ARBA00022450"/>
    </source>
</evidence>
<evidence type="ECO:0000256" key="3">
    <source>
        <dbReference type="ARBA" id="ARBA00022679"/>
    </source>
</evidence>
<dbReference type="Gene3D" id="3.40.47.10">
    <property type="match status" value="1"/>
</dbReference>
<feature type="region of interest" description="Disordered" evidence="5">
    <location>
        <begin position="1682"/>
        <end position="1723"/>
    </location>
</feature>
<dbReference type="SUPFAM" id="SSF52151">
    <property type="entry name" value="FabD/lysophospholipase-like"/>
    <property type="match status" value="1"/>
</dbReference>
<dbReference type="Gene3D" id="1.10.1200.10">
    <property type="entry name" value="ACP-like"/>
    <property type="match status" value="1"/>
</dbReference>
<keyword evidence="3" id="KW-0808">Transferase</keyword>
<dbReference type="Pfam" id="PF00109">
    <property type="entry name" value="ketoacyl-synt"/>
    <property type="match status" value="1"/>
</dbReference>
<dbReference type="Pfam" id="PF21089">
    <property type="entry name" value="PKS_DH_N"/>
    <property type="match status" value="1"/>
</dbReference>
<dbReference type="SMART" id="SM01294">
    <property type="entry name" value="PKS_PP_betabranch"/>
    <property type="match status" value="1"/>
</dbReference>
<dbReference type="InterPro" id="IPR018201">
    <property type="entry name" value="Ketoacyl_synth_AS"/>
</dbReference>
<dbReference type="SUPFAM" id="SSF51735">
    <property type="entry name" value="NAD(P)-binding Rossmann-fold domains"/>
    <property type="match status" value="2"/>
</dbReference>
<evidence type="ECO:0000313" key="9">
    <source>
        <dbReference type="EMBL" id="UWZ39429.1"/>
    </source>
</evidence>
<dbReference type="Gene3D" id="3.40.366.10">
    <property type="entry name" value="Malonyl-Coenzyme A Acyl Carrier Protein, domain 2"/>
    <property type="match status" value="1"/>
</dbReference>
<dbReference type="PANTHER" id="PTHR43775">
    <property type="entry name" value="FATTY ACID SYNTHASE"/>
    <property type="match status" value="1"/>
</dbReference>
<dbReference type="Pfam" id="PF14765">
    <property type="entry name" value="PS-DH"/>
    <property type="match status" value="1"/>
</dbReference>
<evidence type="ECO:0000313" key="10">
    <source>
        <dbReference type="Proteomes" id="UP001058271"/>
    </source>
</evidence>
<dbReference type="Pfam" id="PF08659">
    <property type="entry name" value="KR"/>
    <property type="match status" value="1"/>
</dbReference>
<keyword evidence="2" id="KW-0597">Phosphoprotein</keyword>
<sequence>MSELFEPIAVIGMAGKFPGARDIQEYWHNLSHGVESVTFPSDEQLLARGVTPEELADPAYVKAVALPPDVDMFDAEFFGLTPRDAEICDPQLRVFLEVVHATIEDAGYDTSRVGDGIGVFGATGPSRYGDLYVMNSDRYPKEPLNLWTLNNVDYLSTLASYKLNLRGPSFTMATACSSSLVALHLACQSLRVGECDAAITGGSAVNLPYGHGHHWAPGGVRSPDGHCRPFDVSGGGTIFGNGAAAVMLKRLSDAVADGDHVRAVIRGTAINNDGADKVSFSAPSVTGQAAAIMEAMVVAGVSPLDISYVEAHATGTALGDPVEVAALTTAYRNIGPELPPPGSIGLGSVKSNIGHLVWAAGVASLIKVVLSLENEQLPASLHFSAPNPKLGLEQTPFYVNHSRSPWPRRADRPRLAGISSLGIGGTNAHVVVAEAPQRAAGAPSGRPRIVVWSGRDAAATAANRGKLAEYFAGPGEETFGDAVATLQQGRRGHRVREAAVCATAAEAADALRRKALITASGGPADQPRGLVFQFPGQGAQHRRMAAGLYGAVPVFTETVDLCLELFERQGIQLYDRWLAEDGDEILRQTRYAQPLLFLVEYALAETWSSWGVRPDAVLGHSIGELVAATVAGVFDIADAARLVAVRAESMQAMPAGGMLAVAMTEEDVRALLPASLAVSAVNPGGQTVIGGPLRELSALADRLRSTKVSTRMLRTSHAFHTGSMREAVDRFAEAFAGVRPRPSRLPLYSAATGARLTDAEAVDPAFWAGQLVKPVRYAAAVDAAVADIGGVLLEVGPGRGLTRLVGRHAGVRARLVPVASLGPPDQGPAAPRDDERDLLTAVARLWVEGVPVDWVQLNRGEPVQRVPVPGYQFQRKRYWVEPVRGQAAPRSAQQAAQPDRVPGHPPVSTSPGPDGMEASASSGPSYTTTTWVEQPRARLTEPQSHGRCALALVPARHDDAGPPVVAALQQAGYEVIRVRPGSSFMFAGDECVVRPAAEADHGLLVDALAGQGRRPDLVVHAWSIPAWVPATAQSADAQLDLAFFSLLALVQRLGRKPGAQPRVMVLTTRSLDISGNEATDPVKAALHGVVRTLALEAPAMTPRVVDVGPRVGEDELIEELLMPDGPPVVALRGTRRWVPVERPCAVDGAGTTLRREGVYLITGGLGGLGLAVAKGLAATGKRPRLALLGRNGPTPAAAEAISELEELGAQVRVVTADVTDARAVRRALDIVQAHFGPVDGVLHLAGVPGDGMLHLRRPADASNVLRPKVHGTLVLAESLRCARPLDFFVSFSSLAALHGLVGSADYAAGNAFLDAWAACGDEVASRHLSINWPAWTEVGMAAGNTVPTPAARRPATGPAADPPPDERVDERILSADGCWALDEHRFGGQAVLPGTGHLDLVVGVFRQFEPDAAGKAIVLEEAVFEKPLTGDVAREVRIGFTTDGERQRFQVTSRPHGSGEPWQRHVSGYIGIAEREQRKLPVDEYRRRLPPQPTPSFVPTPSTFLALGPRWQGTSGMWAENGTKLLHIRLPEPFAGDLPDHPLHPAIMDLATALIRDRDRDAPHLPFLYRRLVLHNDLPAEVLSYIRRRPDTEGVIVGDIDVLAPDGTVLVEIEGFTMRVLRDLSVVAGEAAAGFADLVPPAEARPVASDGATGNADDLDPRAGVRAFMALLAGRTPEQVAVRRSPGPVPAVAPAVPPEHNREPSRPPAAPAAERPPAGAAAPVSSVEDRLRAIWREAIGIDDIGRSADFFDIGGDSLTAVQLMGRVREQFGVELSIGILFDHPTLGGLTDVITEQLVR</sequence>
<feature type="domain" description="Carrier" evidence="6">
    <location>
        <begin position="1722"/>
        <end position="1797"/>
    </location>
</feature>
<dbReference type="CDD" id="cd00833">
    <property type="entry name" value="PKS"/>
    <property type="match status" value="1"/>
</dbReference>
<gene>
    <name evidence="9" type="ORF">Drose_15010</name>
</gene>
<dbReference type="InterPro" id="IPR016039">
    <property type="entry name" value="Thiolase-like"/>
</dbReference>
<dbReference type="InterPro" id="IPR014031">
    <property type="entry name" value="Ketoacyl_synth_C"/>
</dbReference>
<dbReference type="Pfam" id="PF00550">
    <property type="entry name" value="PP-binding"/>
    <property type="match status" value="1"/>
</dbReference>
<keyword evidence="1" id="KW-0596">Phosphopantetheine</keyword>
<feature type="compositionally biased region" description="Low complexity" evidence="5">
    <location>
        <begin position="886"/>
        <end position="898"/>
    </location>
</feature>
<dbReference type="InterPro" id="IPR020806">
    <property type="entry name" value="PKS_PP-bd"/>
</dbReference>
<dbReference type="PANTHER" id="PTHR43775:SF37">
    <property type="entry name" value="SI:DKEY-61P9.11"/>
    <property type="match status" value="1"/>
</dbReference>
<dbReference type="PROSITE" id="PS50075">
    <property type="entry name" value="CARRIER"/>
    <property type="match status" value="1"/>
</dbReference>
<dbReference type="InterPro" id="IPR049490">
    <property type="entry name" value="C883_1060-like_KR_N"/>
</dbReference>
<feature type="compositionally biased region" description="Low complexity" evidence="5">
    <location>
        <begin position="1347"/>
        <end position="1359"/>
    </location>
</feature>
<dbReference type="InterPro" id="IPR020841">
    <property type="entry name" value="PKS_Beta-ketoAc_synthase_dom"/>
</dbReference>
<dbReference type="RefSeq" id="WP_260728834.1">
    <property type="nucleotide sequence ID" value="NZ_BAAABS010000089.1"/>
</dbReference>
<keyword evidence="10" id="KW-1185">Reference proteome</keyword>
<organism evidence="9 10">
    <name type="scientific">Dactylosporangium roseum</name>
    <dbReference type="NCBI Taxonomy" id="47989"/>
    <lineage>
        <taxon>Bacteria</taxon>
        <taxon>Bacillati</taxon>
        <taxon>Actinomycetota</taxon>
        <taxon>Actinomycetes</taxon>
        <taxon>Micromonosporales</taxon>
        <taxon>Micromonosporaceae</taxon>
        <taxon>Dactylosporangium</taxon>
    </lineage>
</organism>
<feature type="region of interest" description="Disordered" evidence="5">
    <location>
        <begin position="1345"/>
        <end position="1367"/>
    </location>
</feature>
<dbReference type="SMART" id="SM00825">
    <property type="entry name" value="PKS_KS"/>
    <property type="match status" value="1"/>
</dbReference>
<dbReference type="InterPro" id="IPR036291">
    <property type="entry name" value="NAD(P)-bd_dom_sf"/>
</dbReference>
<dbReference type="InterPro" id="IPR014030">
    <property type="entry name" value="Ketoacyl_synth_N"/>
</dbReference>
<dbReference type="InterPro" id="IPR032821">
    <property type="entry name" value="PKS_assoc"/>
</dbReference>
<dbReference type="SUPFAM" id="SSF47336">
    <property type="entry name" value="ACP-like"/>
    <property type="match status" value="1"/>
</dbReference>
<dbReference type="SMART" id="SM00826">
    <property type="entry name" value="PKS_DH"/>
    <property type="match status" value="1"/>
</dbReference>
<dbReference type="Gene3D" id="3.30.70.3290">
    <property type="match status" value="1"/>
</dbReference>
<feature type="compositionally biased region" description="Polar residues" evidence="5">
    <location>
        <begin position="919"/>
        <end position="929"/>
    </location>
</feature>
<dbReference type="InterPro" id="IPR050091">
    <property type="entry name" value="PKS_NRPS_Biosynth_Enz"/>
</dbReference>
<dbReference type="EMBL" id="CP073721">
    <property type="protein sequence ID" value="UWZ39429.1"/>
    <property type="molecule type" value="Genomic_DNA"/>
</dbReference>
<evidence type="ECO:0000259" key="6">
    <source>
        <dbReference type="PROSITE" id="PS50075"/>
    </source>
</evidence>
<dbReference type="InterPro" id="IPR049552">
    <property type="entry name" value="PKS_DH_N"/>
</dbReference>
<dbReference type="Pfam" id="PF00698">
    <property type="entry name" value="Acyl_transf_1"/>
    <property type="match status" value="1"/>
</dbReference>
<evidence type="ECO:0000256" key="4">
    <source>
        <dbReference type="PROSITE-ProRule" id="PRU01363"/>
    </source>
</evidence>
<dbReference type="PROSITE" id="PS52004">
    <property type="entry name" value="KS3_2"/>
    <property type="match status" value="1"/>
</dbReference>
<feature type="region of interest" description="C-terminal hotdog fold" evidence="4">
    <location>
        <begin position="1489"/>
        <end position="1627"/>
    </location>
</feature>
<feature type="domain" description="Ketosynthase family 3 (KS3)" evidence="7">
    <location>
        <begin position="5"/>
        <end position="434"/>
    </location>
</feature>
<comment type="caution">
    <text evidence="4">Lacks conserved residue(s) required for the propagation of feature annotation.</text>
</comment>
<dbReference type="Gene3D" id="3.40.50.720">
    <property type="entry name" value="NAD(P)-binding Rossmann-like Domain"/>
    <property type="match status" value="1"/>
</dbReference>
<dbReference type="Proteomes" id="UP001058271">
    <property type="component" value="Chromosome"/>
</dbReference>
<feature type="compositionally biased region" description="Low complexity" evidence="5">
    <location>
        <begin position="1711"/>
        <end position="1723"/>
    </location>
</feature>
<dbReference type="InterPro" id="IPR049551">
    <property type="entry name" value="PKS_DH_C"/>
</dbReference>
<dbReference type="SUPFAM" id="SSF53901">
    <property type="entry name" value="Thiolase-like"/>
    <property type="match status" value="1"/>
</dbReference>
<accession>A0ABY5ZBJ5</accession>
<dbReference type="SMART" id="SM00823">
    <property type="entry name" value="PKS_PP"/>
    <property type="match status" value="1"/>
</dbReference>
<dbReference type="SMART" id="SM00822">
    <property type="entry name" value="PKS_KR"/>
    <property type="match status" value="1"/>
</dbReference>
<dbReference type="Pfam" id="PF16197">
    <property type="entry name" value="KAsynt_C_assoc"/>
    <property type="match status" value="1"/>
</dbReference>
<dbReference type="PROSITE" id="PS52019">
    <property type="entry name" value="PKS_MFAS_DH"/>
    <property type="match status" value="1"/>
</dbReference>
<dbReference type="InterPro" id="IPR057326">
    <property type="entry name" value="KR_dom"/>
</dbReference>
<dbReference type="InterPro" id="IPR036736">
    <property type="entry name" value="ACP-like_sf"/>
</dbReference>
<evidence type="ECO:0000256" key="2">
    <source>
        <dbReference type="ARBA" id="ARBA00022553"/>
    </source>
</evidence>
<proteinExistence type="predicted"/>
<protein>
    <submittedName>
        <fullName evidence="9">SDR family NAD(P)-dependent oxidoreductase</fullName>
    </submittedName>
</protein>
<dbReference type="Pfam" id="PF02801">
    <property type="entry name" value="Ketoacyl-synt_C"/>
    <property type="match status" value="1"/>
</dbReference>
<dbReference type="InterPro" id="IPR020807">
    <property type="entry name" value="PKS_DH"/>
</dbReference>
<feature type="region of interest" description="Disordered" evidence="5">
    <location>
        <begin position="884"/>
        <end position="929"/>
    </location>
</feature>
<dbReference type="InterPro" id="IPR013968">
    <property type="entry name" value="PKS_KR"/>
</dbReference>
<dbReference type="InterPro" id="IPR014043">
    <property type="entry name" value="Acyl_transferase_dom"/>
</dbReference>
<evidence type="ECO:0000259" key="7">
    <source>
        <dbReference type="PROSITE" id="PS52004"/>
    </source>
</evidence>
<name>A0ABY5ZBJ5_9ACTN</name>
<dbReference type="InterPro" id="IPR016036">
    <property type="entry name" value="Malonyl_transacylase_ACP-bd"/>
</dbReference>